<dbReference type="PANTHER" id="PTHR43229:SF2">
    <property type="entry name" value="NODULATION PROTEIN J"/>
    <property type="match status" value="1"/>
</dbReference>
<keyword evidence="6" id="KW-0813">Transport</keyword>
<keyword evidence="5" id="KW-0046">Antibiotic resistance</keyword>
<comment type="similarity">
    <text evidence="6">Belongs to the ABC-2 integral membrane protein family.</text>
</comment>
<evidence type="ECO:0000313" key="10">
    <source>
        <dbReference type="Proteomes" id="UP000263928"/>
    </source>
</evidence>
<accession>A0A383S3Z3</accession>
<sequence length="247" mass="26327">MRQMRALVRASVRELLRDRMVTGLAMAFPMMFIVMFLFLPDLPQPRGRISALDFGLPAVLIFAVLSLALTGTAAPMAQLRRDGVLRSLGMTPVTRGQYLWAQLPGRLVVIGVETGLICALAALTGSSHGSPLLLAWAVVLCTASALSMGLLIGARTDNPALVGALSGLLAPGLLFLCGVFLPYRMMPSAVERIGLALPYTYVGDMLRAALAGTALEYPLARGSLVCIAWTVVMGLLAGRIFVWDTAR</sequence>
<evidence type="ECO:0000313" key="8">
    <source>
        <dbReference type="EMBL" id="RLP11137.1"/>
    </source>
</evidence>
<name>A0A383S3Z3_9ACTN</name>
<evidence type="ECO:0000313" key="9">
    <source>
        <dbReference type="EMBL" id="SYZ32720.1"/>
    </source>
</evidence>
<dbReference type="Pfam" id="PF01061">
    <property type="entry name" value="ABC2_membrane"/>
    <property type="match status" value="1"/>
</dbReference>
<evidence type="ECO:0000256" key="5">
    <source>
        <dbReference type="ARBA" id="ARBA00023251"/>
    </source>
</evidence>
<dbReference type="EMBL" id="RCIW01000006">
    <property type="protein sequence ID" value="RLP11137.1"/>
    <property type="molecule type" value="Genomic_DNA"/>
</dbReference>
<organism evidence="9 10">
    <name type="scientific">Propionibacterium australiense</name>
    <dbReference type="NCBI Taxonomy" id="119981"/>
    <lineage>
        <taxon>Bacteria</taxon>
        <taxon>Bacillati</taxon>
        <taxon>Actinomycetota</taxon>
        <taxon>Actinomycetes</taxon>
        <taxon>Propionibacteriales</taxon>
        <taxon>Propionibacteriaceae</taxon>
        <taxon>Propionibacterium</taxon>
    </lineage>
</organism>
<keyword evidence="6" id="KW-1003">Cell membrane</keyword>
<evidence type="ECO:0000256" key="3">
    <source>
        <dbReference type="ARBA" id="ARBA00022989"/>
    </source>
</evidence>
<keyword evidence="3 6" id="KW-1133">Transmembrane helix</keyword>
<dbReference type="Proteomes" id="UP000279336">
    <property type="component" value="Unassembled WGS sequence"/>
</dbReference>
<feature type="domain" description="ABC transmembrane type-2" evidence="7">
    <location>
        <begin position="20"/>
        <end position="244"/>
    </location>
</feature>
<feature type="transmembrane region" description="Helical" evidence="6">
    <location>
        <begin position="21"/>
        <end position="39"/>
    </location>
</feature>
<keyword evidence="4 6" id="KW-0472">Membrane</keyword>
<dbReference type="GO" id="GO:0043190">
    <property type="term" value="C:ATP-binding cassette (ABC) transporter complex"/>
    <property type="evidence" value="ECO:0007669"/>
    <property type="project" value="InterPro"/>
</dbReference>
<dbReference type="GO" id="GO:0140359">
    <property type="term" value="F:ABC-type transporter activity"/>
    <property type="evidence" value="ECO:0007669"/>
    <property type="project" value="InterPro"/>
</dbReference>
<dbReference type="InterPro" id="IPR000412">
    <property type="entry name" value="ABC_2_transport"/>
</dbReference>
<keyword evidence="2 6" id="KW-0812">Transmembrane</keyword>
<evidence type="ECO:0000313" key="11">
    <source>
        <dbReference type="Proteomes" id="UP000279336"/>
    </source>
</evidence>
<dbReference type="GO" id="GO:0046677">
    <property type="term" value="P:response to antibiotic"/>
    <property type="evidence" value="ECO:0007669"/>
    <property type="project" value="UniProtKB-KW"/>
</dbReference>
<feature type="transmembrane region" description="Helical" evidence="6">
    <location>
        <begin position="222"/>
        <end position="242"/>
    </location>
</feature>
<dbReference type="InterPro" id="IPR047817">
    <property type="entry name" value="ABC2_TM_bact-type"/>
</dbReference>
<evidence type="ECO:0000259" key="7">
    <source>
        <dbReference type="PROSITE" id="PS51012"/>
    </source>
</evidence>
<comment type="subcellular location">
    <subcellularLocation>
        <location evidence="6">Cell membrane</location>
        <topology evidence="6">Multi-pass membrane protein</topology>
    </subcellularLocation>
    <subcellularLocation>
        <location evidence="1">Membrane</location>
        <topology evidence="1">Multi-pass membrane protein</topology>
    </subcellularLocation>
</comment>
<keyword evidence="10" id="KW-1185">Reference proteome</keyword>
<feature type="transmembrane region" description="Helical" evidence="6">
    <location>
        <begin position="54"/>
        <end position="77"/>
    </location>
</feature>
<dbReference type="InterPro" id="IPR013525">
    <property type="entry name" value="ABC2_TM"/>
</dbReference>
<reference evidence="8 11" key="3">
    <citation type="submission" date="2018-10" db="EMBL/GenBank/DDBJ databases">
        <title>Propionibacterium australiense Genome Sequencing and Assembly.</title>
        <authorList>
            <person name="Bernier A.-M."/>
            <person name="Bernard K."/>
        </authorList>
    </citation>
    <scope>NUCLEOTIDE SEQUENCE [LARGE SCALE GENOMIC DNA]</scope>
    <source>
        <strain evidence="8 11">NML98A078</strain>
    </source>
</reference>
<dbReference type="PROSITE" id="PS51012">
    <property type="entry name" value="ABC_TM2"/>
    <property type="match status" value="1"/>
</dbReference>
<evidence type="ECO:0000256" key="6">
    <source>
        <dbReference type="RuleBase" id="RU361157"/>
    </source>
</evidence>
<feature type="transmembrane region" description="Helical" evidence="6">
    <location>
        <begin position="98"/>
        <end position="122"/>
    </location>
</feature>
<dbReference type="EMBL" id="UNQJ01000002">
    <property type="protein sequence ID" value="SYZ32720.1"/>
    <property type="molecule type" value="Genomic_DNA"/>
</dbReference>
<reference evidence="10" key="1">
    <citation type="submission" date="2018-08" db="EMBL/GenBank/DDBJ databases">
        <authorList>
            <person name="Hornung B."/>
        </authorList>
    </citation>
    <scope>NUCLEOTIDE SEQUENCE [LARGE SCALE GENOMIC DNA]</scope>
</reference>
<dbReference type="OrthoDB" id="5079470at2"/>
<feature type="transmembrane region" description="Helical" evidence="6">
    <location>
        <begin position="134"/>
        <end position="153"/>
    </location>
</feature>
<reference evidence="9" key="2">
    <citation type="submission" date="2018-08" db="EMBL/GenBank/DDBJ databases">
        <authorList>
            <person name="Ferrada E.E."/>
            <person name="Latorre B.A."/>
        </authorList>
    </citation>
    <scope>NUCLEOTIDE SEQUENCE [LARGE SCALE GENOMIC DNA]</scope>
    <source>
        <strain evidence="9">Propionibacterium_australiense1</strain>
    </source>
</reference>
<evidence type="ECO:0000256" key="1">
    <source>
        <dbReference type="ARBA" id="ARBA00004141"/>
    </source>
</evidence>
<gene>
    <name evidence="8" type="ORF">D7U36_05015</name>
    <name evidence="9" type="ORF">PROPAUS_0610</name>
</gene>
<protein>
    <recommendedName>
        <fullName evidence="6">Transport permease protein</fullName>
    </recommendedName>
</protein>
<feature type="transmembrane region" description="Helical" evidence="6">
    <location>
        <begin position="160"/>
        <end position="181"/>
    </location>
</feature>
<dbReference type="InterPro" id="IPR051784">
    <property type="entry name" value="Nod_factor_ABC_transporter"/>
</dbReference>
<dbReference type="PIRSF" id="PIRSF006648">
    <property type="entry name" value="DrrB"/>
    <property type="match status" value="1"/>
</dbReference>
<dbReference type="PANTHER" id="PTHR43229">
    <property type="entry name" value="NODULATION PROTEIN J"/>
    <property type="match status" value="1"/>
</dbReference>
<proteinExistence type="inferred from homology"/>
<dbReference type="Proteomes" id="UP000263928">
    <property type="component" value="Unassembled WGS sequence"/>
</dbReference>
<evidence type="ECO:0000256" key="2">
    <source>
        <dbReference type="ARBA" id="ARBA00022692"/>
    </source>
</evidence>
<dbReference type="RefSeq" id="WP_119161086.1">
    <property type="nucleotide sequence ID" value="NZ_LR134442.1"/>
</dbReference>
<evidence type="ECO:0000256" key="4">
    <source>
        <dbReference type="ARBA" id="ARBA00023136"/>
    </source>
</evidence>
<dbReference type="AlphaFoldDB" id="A0A383S3Z3"/>